<reference evidence="2" key="1">
    <citation type="submission" date="2023-07" db="EMBL/GenBank/DDBJ databases">
        <title>30 novel species of actinomycetes from the DSMZ collection.</title>
        <authorList>
            <person name="Nouioui I."/>
        </authorList>
    </citation>
    <scope>NUCLEOTIDE SEQUENCE [LARGE SCALE GENOMIC DNA]</scope>
    <source>
        <strain evidence="2">DSM 41770</strain>
    </source>
</reference>
<comment type="caution">
    <text evidence="1">The sequence shown here is derived from an EMBL/GenBank/DDBJ whole genome shotgun (WGS) entry which is preliminary data.</text>
</comment>
<dbReference type="Proteomes" id="UP001183777">
    <property type="component" value="Unassembled WGS sequence"/>
</dbReference>
<evidence type="ECO:0000313" key="2">
    <source>
        <dbReference type="Proteomes" id="UP001183777"/>
    </source>
</evidence>
<dbReference type="EMBL" id="JAVREX010000003">
    <property type="protein sequence ID" value="MDT0427780.1"/>
    <property type="molecule type" value="Genomic_DNA"/>
</dbReference>
<accession>A0ABU2RFZ2</accession>
<keyword evidence="2" id="KW-1185">Reference proteome</keyword>
<protein>
    <submittedName>
        <fullName evidence="1">Uncharacterized protein</fullName>
    </submittedName>
</protein>
<evidence type="ECO:0000313" key="1">
    <source>
        <dbReference type="EMBL" id="MDT0427780.1"/>
    </source>
</evidence>
<name>A0ABU2RFZ2_9ACTN</name>
<organism evidence="1 2">
    <name type="scientific">Streptomyces salyersiae</name>
    <dbReference type="NCBI Taxonomy" id="3075530"/>
    <lineage>
        <taxon>Bacteria</taxon>
        <taxon>Bacillati</taxon>
        <taxon>Actinomycetota</taxon>
        <taxon>Actinomycetes</taxon>
        <taxon>Kitasatosporales</taxon>
        <taxon>Streptomycetaceae</taxon>
        <taxon>Streptomyces</taxon>
    </lineage>
</organism>
<sequence>MSPDTSGMSPECALAHRPGYKGLHRECRQTEDVSLPHGGGILLVRRCTCAHHVSKVEALDLITPESAAQA</sequence>
<gene>
    <name evidence="1" type="ORF">RM649_09015</name>
</gene>
<dbReference type="RefSeq" id="WP_311655893.1">
    <property type="nucleotide sequence ID" value="NZ_JAVREX010000003.1"/>
</dbReference>
<proteinExistence type="predicted"/>